<evidence type="ECO:0000256" key="11">
    <source>
        <dbReference type="ARBA" id="ARBA00044884"/>
    </source>
</evidence>
<feature type="transmembrane region" description="Helical" evidence="25">
    <location>
        <begin position="91"/>
        <end position="112"/>
    </location>
</feature>
<comment type="function">
    <text evidence="23">Lysosomal dipeptide uniporter that selectively exports lysine, arginine or histidine-containing dipeptides with a net positive charge from the lysosome lumen into the cytosol. Could play a role in a specific type of protein O-glycosylation indirectly regulating macrophages migration and tissue invasion. Also essential for liver homeostasis.</text>
</comment>
<evidence type="ECO:0000256" key="19">
    <source>
        <dbReference type="ARBA" id="ARBA00044919"/>
    </source>
</evidence>
<evidence type="ECO:0000256" key="20">
    <source>
        <dbReference type="ARBA" id="ARBA00044924"/>
    </source>
</evidence>
<feature type="transmembrane region" description="Helical" evidence="25">
    <location>
        <begin position="338"/>
        <end position="360"/>
    </location>
</feature>
<keyword evidence="7" id="KW-0458">Lysosome</keyword>
<comment type="catalytic activity">
    <reaction evidence="18">
        <text>L-histidyl-L-alpha-amino acid(out) = L-histidyl-L-alpha-amino acid(in)</text>
        <dbReference type="Rhea" id="RHEA:79379"/>
        <dbReference type="ChEBI" id="CHEBI:229964"/>
    </reaction>
</comment>
<dbReference type="Proteomes" id="UP000694925">
    <property type="component" value="Unplaced"/>
</dbReference>
<comment type="catalytic activity">
    <reaction evidence="11">
        <text>L-alpha-aminoacyl-L-histidine(out) = L-alpha-aminoacyl-L-histidine(in)</text>
        <dbReference type="Rhea" id="RHEA:79375"/>
        <dbReference type="ChEBI" id="CHEBI:229967"/>
    </reaction>
</comment>
<evidence type="ECO:0000256" key="12">
    <source>
        <dbReference type="ARBA" id="ARBA00044891"/>
    </source>
</evidence>
<name>A0AAJ7SBB3_9HYME</name>
<comment type="catalytic activity">
    <reaction evidence="10">
        <text>L-alpha-aminoacyl-L-arginine(out) = L-alpha-aminoacyl-L-arginine(in)</text>
        <dbReference type="Rhea" id="RHEA:79367"/>
        <dbReference type="ChEBI" id="CHEBI:229968"/>
    </reaction>
</comment>
<feature type="transmembrane region" description="Helical" evidence="25">
    <location>
        <begin position="314"/>
        <end position="331"/>
    </location>
</feature>
<keyword evidence="4 25" id="KW-0812">Transmembrane</keyword>
<keyword evidence="3" id="KW-0813">Transport</keyword>
<comment type="catalytic activity">
    <reaction evidence="9">
        <text>L-histidyl-glycine(out) = L-histidyl-glycine(in)</text>
        <dbReference type="Rhea" id="RHEA:79395"/>
        <dbReference type="ChEBI" id="CHEBI:229957"/>
    </reaction>
</comment>
<evidence type="ECO:0000256" key="16">
    <source>
        <dbReference type="ARBA" id="ARBA00044900"/>
    </source>
</evidence>
<keyword evidence="6 25" id="KW-0472">Membrane</keyword>
<evidence type="ECO:0000256" key="3">
    <source>
        <dbReference type="ARBA" id="ARBA00022448"/>
    </source>
</evidence>
<evidence type="ECO:0000256" key="1">
    <source>
        <dbReference type="ARBA" id="ARBA00004155"/>
    </source>
</evidence>
<dbReference type="AlphaFoldDB" id="A0AAJ7SBB3"/>
<comment type="subcellular location">
    <subcellularLocation>
        <location evidence="1">Lysosome membrane</location>
        <topology evidence="1">Multi-pass membrane protein</topology>
    </subcellularLocation>
</comment>
<dbReference type="SUPFAM" id="SSF103473">
    <property type="entry name" value="MFS general substrate transporter"/>
    <property type="match status" value="1"/>
</dbReference>
<evidence type="ECO:0000256" key="15">
    <source>
        <dbReference type="ARBA" id="ARBA00044899"/>
    </source>
</evidence>
<keyword evidence="5 25" id="KW-1133">Transmembrane helix</keyword>
<feature type="transmembrane region" description="Helical" evidence="25">
    <location>
        <begin position="124"/>
        <end position="147"/>
    </location>
</feature>
<dbReference type="GO" id="GO:0022857">
    <property type="term" value="F:transmembrane transporter activity"/>
    <property type="evidence" value="ECO:0007669"/>
    <property type="project" value="InterPro"/>
</dbReference>
<feature type="transmembrane region" description="Helical" evidence="25">
    <location>
        <begin position="272"/>
        <end position="294"/>
    </location>
</feature>
<evidence type="ECO:0000256" key="2">
    <source>
        <dbReference type="ARBA" id="ARBA00008335"/>
    </source>
</evidence>
<dbReference type="GeneID" id="108630608"/>
<feature type="transmembrane region" description="Helical" evidence="25">
    <location>
        <begin position="399"/>
        <end position="419"/>
    </location>
</feature>
<comment type="catalytic activity">
    <reaction evidence="15">
        <text>L-arginyl-L-alpha-amino acid(out) = L-arginyl-L-alpha-amino acid(in)</text>
        <dbReference type="Rhea" id="RHEA:79371"/>
        <dbReference type="ChEBI" id="CHEBI:84315"/>
    </reaction>
</comment>
<accession>A0AAJ7SBB3</accession>
<comment type="catalytic activity">
    <reaction evidence="20">
        <text>L-lysyl-glycine(out) = L-lysyl-glycine(in)</text>
        <dbReference type="Rhea" id="RHEA:79407"/>
        <dbReference type="ChEBI" id="CHEBI:191202"/>
    </reaction>
</comment>
<feature type="transmembrane region" description="Helical" evidence="25">
    <location>
        <begin position="220"/>
        <end position="242"/>
    </location>
</feature>
<comment type="catalytic activity">
    <reaction evidence="13">
        <text>L-alpha-aminoacyl-L-lysine(out) = L-alpha-aminoacyl-L-lysine(in)</text>
        <dbReference type="Rhea" id="RHEA:79383"/>
        <dbReference type="ChEBI" id="CHEBI:229966"/>
    </reaction>
</comment>
<comment type="subunit">
    <text evidence="24">Homodimer. Interacts with lysosomal protein GLMP (via lumenal domain); the interaction starts while both proteins are still in the endoplasmic reticulum and is required for stabilization of MFSD1 in lysosomes but has no direct effect on its targeting to lysosomes or transporter activity.</text>
</comment>
<evidence type="ECO:0000256" key="10">
    <source>
        <dbReference type="ARBA" id="ARBA00044881"/>
    </source>
</evidence>
<evidence type="ECO:0000256" key="4">
    <source>
        <dbReference type="ARBA" id="ARBA00022692"/>
    </source>
</evidence>
<reference evidence="28" key="1">
    <citation type="submission" date="2025-08" db="UniProtKB">
        <authorList>
            <consortium name="RefSeq"/>
        </authorList>
    </citation>
    <scope>IDENTIFICATION</scope>
    <source>
        <tissue evidence="28">Whole body</tissue>
    </source>
</reference>
<comment type="catalytic activity">
    <reaction evidence="16">
        <text>L-lysyl-L-lysine(out) = L-lysyl-L-lysine(in)</text>
        <dbReference type="Rhea" id="RHEA:79403"/>
        <dbReference type="ChEBI" id="CHEBI:229956"/>
    </reaction>
</comment>
<dbReference type="Gene3D" id="1.20.1250.20">
    <property type="entry name" value="MFS general substrate transporter like domains"/>
    <property type="match status" value="2"/>
</dbReference>
<dbReference type="RefSeq" id="XP_026674298.1">
    <property type="nucleotide sequence ID" value="XM_026818497.1"/>
</dbReference>
<gene>
    <name evidence="28" type="primary">LOC108630608</name>
</gene>
<comment type="catalytic activity">
    <reaction evidence="8">
        <text>L-lysyl-L-alanine(out) = L-lysyl-L-alanine(in)</text>
        <dbReference type="Rhea" id="RHEA:79399"/>
        <dbReference type="ChEBI" id="CHEBI:229954"/>
    </reaction>
</comment>
<protein>
    <recommendedName>
        <fullName evidence="21">Lysosomal dipeptide transporter MFSD1</fullName>
    </recommendedName>
    <alternativeName>
        <fullName evidence="22">Major facilitator superfamily domain-containing protein 1</fullName>
    </alternativeName>
</protein>
<dbReference type="InterPro" id="IPR020846">
    <property type="entry name" value="MFS_dom"/>
</dbReference>
<proteinExistence type="inferred from homology"/>
<comment type="catalytic activity">
    <reaction evidence="12">
        <text>L-lysyl-L-alpha-amino acid(out) = L-lysyl-L-alpha-amino acid(in)</text>
        <dbReference type="Rhea" id="RHEA:79387"/>
        <dbReference type="ChEBI" id="CHEBI:229965"/>
    </reaction>
</comment>
<evidence type="ECO:0000256" key="23">
    <source>
        <dbReference type="ARBA" id="ARBA00045709"/>
    </source>
</evidence>
<evidence type="ECO:0000256" key="14">
    <source>
        <dbReference type="ARBA" id="ARBA00044898"/>
    </source>
</evidence>
<evidence type="ECO:0000256" key="9">
    <source>
        <dbReference type="ARBA" id="ARBA00044878"/>
    </source>
</evidence>
<dbReference type="CDD" id="cd17340">
    <property type="entry name" value="MFS_MFSD1"/>
    <property type="match status" value="1"/>
</dbReference>
<keyword evidence="27" id="KW-1185">Reference proteome</keyword>
<organism evidence="27 28">
    <name type="scientific">Ceratina calcarata</name>
    <dbReference type="NCBI Taxonomy" id="156304"/>
    <lineage>
        <taxon>Eukaryota</taxon>
        <taxon>Metazoa</taxon>
        <taxon>Ecdysozoa</taxon>
        <taxon>Arthropoda</taxon>
        <taxon>Hexapoda</taxon>
        <taxon>Insecta</taxon>
        <taxon>Pterygota</taxon>
        <taxon>Neoptera</taxon>
        <taxon>Endopterygota</taxon>
        <taxon>Hymenoptera</taxon>
        <taxon>Apocrita</taxon>
        <taxon>Aculeata</taxon>
        <taxon>Apoidea</taxon>
        <taxon>Anthophila</taxon>
        <taxon>Apidae</taxon>
        <taxon>Ceratina</taxon>
        <taxon>Zadontomerus</taxon>
    </lineage>
</organism>
<dbReference type="PROSITE" id="PS50850">
    <property type="entry name" value="MFS"/>
    <property type="match status" value="1"/>
</dbReference>
<evidence type="ECO:0000259" key="26">
    <source>
        <dbReference type="PROSITE" id="PS50850"/>
    </source>
</evidence>
<evidence type="ECO:0000256" key="6">
    <source>
        <dbReference type="ARBA" id="ARBA00023136"/>
    </source>
</evidence>
<feature type="transmembrane region" description="Helical" evidence="25">
    <location>
        <begin position="431"/>
        <end position="451"/>
    </location>
</feature>
<dbReference type="InterPro" id="IPR052187">
    <property type="entry name" value="MFSD1"/>
</dbReference>
<evidence type="ECO:0000256" key="24">
    <source>
        <dbReference type="ARBA" id="ARBA00046376"/>
    </source>
</evidence>
<dbReference type="PANTHER" id="PTHR23512:SF3">
    <property type="entry name" value="MAJOR FACILITATOR SUPERFAMILY DOMAIN-CONTAINING PROTEIN 1"/>
    <property type="match status" value="1"/>
</dbReference>
<evidence type="ECO:0000256" key="18">
    <source>
        <dbReference type="ARBA" id="ARBA00044912"/>
    </source>
</evidence>
<feature type="domain" description="Major facilitator superfamily (MFS) profile" evidence="26">
    <location>
        <begin position="54"/>
        <end position="453"/>
    </location>
</feature>
<evidence type="ECO:0000313" key="27">
    <source>
        <dbReference type="Proteomes" id="UP000694925"/>
    </source>
</evidence>
<evidence type="ECO:0000256" key="22">
    <source>
        <dbReference type="ARBA" id="ARBA00045018"/>
    </source>
</evidence>
<dbReference type="Pfam" id="PF07690">
    <property type="entry name" value="MFS_1"/>
    <property type="match status" value="1"/>
</dbReference>
<dbReference type="PANTHER" id="PTHR23512">
    <property type="entry name" value="MAJOR FACILITATOR SUPERFAMILY DOMAIN-CONTAINING PROTEIN 1"/>
    <property type="match status" value="1"/>
</dbReference>
<evidence type="ECO:0000256" key="7">
    <source>
        <dbReference type="ARBA" id="ARBA00023228"/>
    </source>
</evidence>
<dbReference type="InterPro" id="IPR011701">
    <property type="entry name" value="MFS"/>
</dbReference>
<evidence type="ECO:0000256" key="25">
    <source>
        <dbReference type="SAM" id="Phobius"/>
    </source>
</evidence>
<dbReference type="InterPro" id="IPR036259">
    <property type="entry name" value="MFS_trans_sf"/>
</dbReference>
<sequence length="530" mass="59957">MSHWFRIRLIDKLYQYLLFSPKFYPLPPINILCIRIHLEKIVRNAHLQVRCSRIMNHGLTALFCSYFCFDNPSALQDNFESDLHMSTSKFVWLYSIYSWPNVIFCFIGGFLIDSVFGIRLGTIVYMGLTMIGQIIFATGAIVNTFWLMMLGRFIFGIGAESLAVAQNNYAVLWFKGKELNMVFGFQLSFARVGSTVNFLVMEPIYKYVSQYYKGPDCIGIVLFLASLTCVGSMICACLLGIMDKRAERLLRRSEGKEEQPVSLTDIKDFKPIFWLIALICIAYYVAIFPFIALGKVFFERKYEYDPTLANGVNSLVYLISSIASPAFGYIVDRTGRNVFWVFIGILATIVAHGLLAFTYVNPYMCMVLMGLAYSMLASSLWPLIALVTPEYQLGTAYGLAQAVQNLGLAVVSILAGIIVDKGGYFMLEMFFLGWLWISLITSVAIWVWDVATSGGYLNMTPGEREKYEALRRTPESLEREKLLSPESTSDLSTDDLLPSQSDINIRNRYLSRIGGMVPPTVKPSIHRPLR</sequence>
<evidence type="ECO:0000256" key="21">
    <source>
        <dbReference type="ARBA" id="ARBA00044985"/>
    </source>
</evidence>
<evidence type="ECO:0000256" key="5">
    <source>
        <dbReference type="ARBA" id="ARBA00022989"/>
    </source>
</evidence>
<comment type="catalytic activity">
    <reaction evidence="19">
        <text>L-alanyl-L-lysine(out) = L-alanyl-L-lysine(in)</text>
        <dbReference type="Rhea" id="RHEA:79415"/>
        <dbReference type="ChEBI" id="CHEBI:192470"/>
    </reaction>
</comment>
<evidence type="ECO:0000256" key="13">
    <source>
        <dbReference type="ARBA" id="ARBA00044893"/>
    </source>
</evidence>
<dbReference type="GO" id="GO:0005765">
    <property type="term" value="C:lysosomal membrane"/>
    <property type="evidence" value="ECO:0007669"/>
    <property type="project" value="UniProtKB-SubCell"/>
</dbReference>
<feature type="transmembrane region" description="Helical" evidence="25">
    <location>
        <begin position="181"/>
        <end position="200"/>
    </location>
</feature>
<comment type="catalytic activity">
    <reaction evidence="14">
        <text>L-aspartyl-L-lysine(out) = L-aspartyl-L-lysine(in)</text>
        <dbReference type="Rhea" id="RHEA:79411"/>
        <dbReference type="ChEBI" id="CHEBI:229953"/>
    </reaction>
</comment>
<evidence type="ECO:0000256" key="17">
    <source>
        <dbReference type="ARBA" id="ARBA00044903"/>
    </source>
</evidence>
<evidence type="ECO:0000256" key="8">
    <source>
        <dbReference type="ARBA" id="ARBA00044876"/>
    </source>
</evidence>
<feature type="transmembrane region" description="Helical" evidence="25">
    <location>
        <begin position="366"/>
        <end position="387"/>
    </location>
</feature>
<evidence type="ECO:0000313" key="28">
    <source>
        <dbReference type="RefSeq" id="XP_026674298.1"/>
    </source>
</evidence>
<comment type="catalytic activity">
    <reaction evidence="17">
        <text>L-arginyl-glycine(out) = L-arginyl-glycine(in)</text>
        <dbReference type="Rhea" id="RHEA:79391"/>
        <dbReference type="ChEBI" id="CHEBI:229955"/>
    </reaction>
</comment>
<comment type="similarity">
    <text evidence="2">Belongs to the major facilitator superfamily.</text>
</comment>